<dbReference type="AlphaFoldDB" id="A0A9J5XN90"/>
<dbReference type="Gene3D" id="1.20.1060.20">
    <property type="match status" value="1"/>
</dbReference>
<dbReference type="GO" id="GO:0005524">
    <property type="term" value="F:ATP binding"/>
    <property type="evidence" value="ECO:0007669"/>
    <property type="project" value="UniProtKB-KW"/>
</dbReference>
<accession>A0A9J5XN90</accession>
<evidence type="ECO:0000313" key="4">
    <source>
        <dbReference type="EMBL" id="KAG5589697.1"/>
    </source>
</evidence>
<keyword evidence="1" id="KW-0547">Nucleotide-binding</keyword>
<evidence type="ECO:0000256" key="1">
    <source>
        <dbReference type="ARBA" id="ARBA00022741"/>
    </source>
</evidence>
<reference evidence="4 5" key="1">
    <citation type="submission" date="2020-09" db="EMBL/GenBank/DDBJ databases">
        <title>De no assembly of potato wild relative species, Solanum commersonii.</title>
        <authorList>
            <person name="Cho K."/>
        </authorList>
    </citation>
    <scope>NUCLEOTIDE SEQUENCE [LARGE SCALE GENOMIC DNA]</scope>
    <source>
        <strain evidence="4">LZ3.2</strain>
        <tissue evidence="4">Leaf</tissue>
    </source>
</reference>
<dbReference type="EMBL" id="JACXVP010000008">
    <property type="protein sequence ID" value="KAG5589697.1"/>
    <property type="molecule type" value="Genomic_DNA"/>
</dbReference>
<dbReference type="PANTHER" id="PTHR18937">
    <property type="entry name" value="STRUCTURAL MAINTENANCE OF CHROMOSOMES SMC FAMILY MEMBER"/>
    <property type="match status" value="1"/>
</dbReference>
<keyword evidence="3" id="KW-0539">Nucleus</keyword>
<sequence>MLDNNLRRCKDEFKEFERPDVKCREDLNHLKQKIKKLTDKIDKDCQKISDTTNECEESANLIPKLEKDIPSLQQLLVNEEKILEEIKEANVIDGIYGRMDDLGAIDAKYDVSISTACAGLDYIVVETTATAKPLV</sequence>
<protein>
    <submittedName>
        <fullName evidence="4">Uncharacterized protein</fullName>
    </submittedName>
</protein>
<dbReference type="GO" id="GO:0007076">
    <property type="term" value="P:mitotic chromosome condensation"/>
    <property type="evidence" value="ECO:0007669"/>
    <property type="project" value="TreeGrafter"/>
</dbReference>
<dbReference type="SUPFAM" id="SSF75553">
    <property type="entry name" value="Smc hinge domain"/>
    <property type="match status" value="1"/>
</dbReference>
<dbReference type="GO" id="GO:0000796">
    <property type="term" value="C:condensin complex"/>
    <property type="evidence" value="ECO:0007669"/>
    <property type="project" value="TreeGrafter"/>
</dbReference>
<organism evidence="4 5">
    <name type="scientific">Solanum commersonii</name>
    <name type="common">Commerson's wild potato</name>
    <name type="synonym">Commerson's nightshade</name>
    <dbReference type="NCBI Taxonomy" id="4109"/>
    <lineage>
        <taxon>Eukaryota</taxon>
        <taxon>Viridiplantae</taxon>
        <taxon>Streptophyta</taxon>
        <taxon>Embryophyta</taxon>
        <taxon>Tracheophyta</taxon>
        <taxon>Spermatophyta</taxon>
        <taxon>Magnoliopsida</taxon>
        <taxon>eudicotyledons</taxon>
        <taxon>Gunneridae</taxon>
        <taxon>Pentapetalae</taxon>
        <taxon>asterids</taxon>
        <taxon>lamiids</taxon>
        <taxon>Solanales</taxon>
        <taxon>Solanaceae</taxon>
        <taxon>Solanoideae</taxon>
        <taxon>Solaneae</taxon>
        <taxon>Solanum</taxon>
    </lineage>
</organism>
<dbReference type="InterPro" id="IPR036277">
    <property type="entry name" value="SMC_hinge_sf"/>
</dbReference>
<keyword evidence="5" id="KW-1185">Reference proteome</keyword>
<proteinExistence type="predicted"/>
<evidence type="ECO:0000313" key="5">
    <source>
        <dbReference type="Proteomes" id="UP000824120"/>
    </source>
</evidence>
<keyword evidence="2" id="KW-0067">ATP-binding</keyword>
<gene>
    <name evidence="4" type="ORF">H5410_040211</name>
</gene>
<dbReference type="OrthoDB" id="1734411at2759"/>
<evidence type="ECO:0000256" key="2">
    <source>
        <dbReference type="ARBA" id="ARBA00022840"/>
    </source>
</evidence>
<dbReference type="PANTHER" id="PTHR18937:SF172">
    <property type="entry name" value="STRUCTURAL MAINTENANCE OF CHROMOSOMES PROTEIN"/>
    <property type="match status" value="1"/>
</dbReference>
<evidence type="ECO:0000256" key="3">
    <source>
        <dbReference type="ARBA" id="ARBA00023242"/>
    </source>
</evidence>
<dbReference type="Proteomes" id="UP000824120">
    <property type="component" value="Chromosome 8"/>
</dbReference>
<comment type="caution">
    <text evidence="4">The sequence shown here is derived from an EMBL/GenBank/DDBJ whole genome shotgun (WGS) entry which is preliminary data.</text>
</comment>
<name>A0A9J5XN90_SOLCO</name>